<evidence type="ECO:0000313" key="2">
    <source>
        <dbReference type="Proteomes" id="UP000886653"/>
    </source>
</evidence>
<dbReference type="EMBL" id="MU167317">
    <property type="protein sequence ID" value="KAG0143517.1"/>
    <property type="molecule type" value="Genomic_DNA"/>
</dbReference>
<proteinExistence type="predicted"/>
<evidence type="ECO:0000313" key="1">
    <source>
        <dbReference type="EMBL" id="KAG0143517.1"/>
    </source>
</evidence>
<feature type="non-terminal residue" evidence="1">
    <location>
        <position position="1"/>
    </location>
</feature>
<keyword evidence="2" id="KW-1185">Reference proteome</keyword>
<dbReference type="OrthoDB" id="2497338at2759"/>
<reference evidence="1" key="1">
    <citation type="submission" date="2013-11" db="EMBL/GenBank/DDBJ databases">
        <title>Genome sequence of the fusiform rust pathogen reveals effectors for host alternation and coevolution with pine.</title>
        <authorList>
            <consortium name="DOE Joint Genome Institute"/>
            <person name="Smith K."/>
            <person name="Pendleton A."/>
            <person name="Kubisiak T."/>
            <person name="Anderson C."/>
            <person name="Salamov A."/>
            <person name="Aerts A."/>
            <person name="Riley R."/>
            <person name="Clum A."/>
            <person name="Lindquist E."/>
            <person name="Ence D."/>
            <person name="Campbell M."/>
            <person name="Kronenberg Z."/>
            <person name="Feau N."/>
            <person name="Dhillon B."/>
            <person name="Hamelin R."/>
            <person name="Burleigh J."/>
            <person name="Smith J."/>
            <person name="Yandell M."/>
            <person name="Nelson C."/>
            <person name="Grigoriev I."/>
            <person name="Davis J."/>
        </authorList>
    </citation>
    <scope>NUCLEOTIDE SEQUENCE</scope>
    <source>
        <strain evidence="1">G11</strain>
    </source>
</reference>
<sequence>IGHGKPPSTPLPTQHQLEPEFQPYRHSCQFIVSTSSIATIPSGLIDGVNAATKLSKGNILQRVDYFKHLVRRRSEMTEDVEELKALIKHRVDTR</sequence>
<gene>
    <name evidence="1" type="ORF">CROQUDRAFT_661141</name>
</gene>
<protein>
    <submittedName>
        <fullName evidence="1">Uncharacterized protein</fullName>
    </submittedName>
</protein>
<organism evidence="1 2">
    <name type="scientific">Cronartium quercuum f. sp. fusiforme G11</name>
    <dbReference type="NCBI Taxonomy" id="708437"/>
    <lineage>
        <taxon>Eukaryota</taxon>
        <taxon>Fungi</taxon>
        <taxon>Dikarya</taxon>
        <taxon>Basidiomycota</taxon>
        <taxon>Pucciniomycotina</taxon>
        <taxon>Pucciniomycetes</taxon>
        <taxon>Pucciniales</taxon>
        <taxon>Coleosporiaceae</taxon>
        <taxon>Cronartium</taxon>
    </lineage>
</organism>
<dbReference type="AlphaFoldDB" id="A0A9P6NDC3"/>
<dbReference type="Proteomes" id="UP000886653">
    <property type="component" value="Unassembled WGS sequence"/>
</dbReference>
<name>A0A9P6NDC3_9BASI</name>
<comment type="caution">
    <text evidence="1">The sequence shown here is derived from an EMBL/GenBank/DDBJ whole genome shotgun (WGS) entry which is preliminary data.</text>
</comment>
<accession>A0A9P6NDC3</accession>